<organism evidence="1 2">
    <name type="scientific">Spirodela intermedia</name>
    <name type="common">Intermediate duckweed</name>
    <dbReference type="NCBI Taxonomy" id="51605"/>
    <lineage>
        <taxon>Eukaryota</taxon>
        <taxon>Viridiplantae</taxon>
        <taxon>Streptophyta</taxon>
        <taxon>Embryophyta</taxon>
        <taxon>Tracheophyta</taxon>
        <taxon>Spermatophyta</taxon>
        <taxon>Magnoliopsida</taxon>
        <taxon>Liliopsida</taxon>
        <taxon>Araceae</taxon>
        <taxon>Lemnoideae</taxon>
        <taxon>Spirodela</taxon>
    </lineage>
</organism>
<evidence type="ECO:0000313" key="2">
    <source>
        <dbReference type="Proteomes" id="UP000663760"/>
    </source>
</evidence>
<keyword evidence="2" id="KW-1185">Reference proteome</keyword>
<evidence type="ECO:0000313" key="1">
    <source>
        <dbReference type="EMBL" id="CAA7404069.1"/>
    </source>
</evidence>
<dbReference type="PANTHER" id="PTHR37610">
    <property type="entry name" value="CCHC-TYPE DOMAIN-CONTAINING PROTEIN"/>
    <property type="match status" value="1"/>
</dbReference>
<gene>
    <name evidence="1" type="ORF">SI8410_10014747</name>
</gene>
<proteinExistence type="predicted"/>
<reference evidence="1" key="1">
    <citation type="submission" date="2020-02" db="EMBL/GenBank/DDBJ databases">
        <authorList>
            <person name="Scholz U."/>
            <person name="Mascher M."/>
            <person name="Fiebig A."/>
        </authorList>
    </citation>
    <scope>NUCLEOTIDE SEQUENCE</scope>
</reference>
<dbReference type="EMBL" id="LR746273">
    <property type="protein sequence ID" value="CAA7404069.1"/>
    <property type="molecule type" value="Genomic_DNA"/>
</dbReference>
<sequence>MGNHLAHPNLKTGDPGFEAWDQKDSRIMAWMWTTMIPEIRRTCLYLSRARAIWENLYQTYSRARDAAQLYELKLKTMTTRQGEKSMTEYTHKVRTLWQEFYQYKIADNTIDFHLT</sequence>
<dbReference type="PANTHER" id="PTHR37610:SF92">
    <property type="entry name" value="RETROTRANSPOSON COPIA-LIKE N-TERMINAL DOMAIN-CONTAINING PROTEIN"/>
    <property type="match status" value="1"/>
</dbReference>
<dbReference type="OrthoDB" id="1750575at2759"/>
<name>A0A7I8L1Z3_SPIIN</name>
<dbReference type="AlphaFoldDB" id="A0A7I8L1Z3"/>
<dbReference type="Proteomes" id="UP000663760">
    <property type="component" value="Chromosome 10"/>
</dbReference>
<protein>
    <submittedName>
        <fullName evidence="1">Uncharacterized protein</fullName>
    </submittedName>
</protein>
<accession>A0A7I8L1Z3</accession>